<gene>
    <name evidence="1" type="ORF">LX81_01413</name>
</gene>
<accession>A0A2W7NWK4</accession>
<organism evidence="1 2">
    <name type="scientific">Palleronia aestuarii</name>
    <dbReference type="NCBI Taxonomy" id="568105"/>
    <lineage>
        <taxon>Bacteria</taxon>
        <taxon>Pseudomonadati</taxon>
        <taxon>Pseudomonadota</taxon>
        <taxon>Alphaproteobacteria</taxon>
        <taxon>Rhodobacterales</taxon>
        <taxon>Roseobacteraceae</taxon>
        <taxon>Palleronia</taxon>
    </lineage>
</organism>
<dbReference type="AlphaFoldDB" id="A0A2W7NWK4"/>
<evidence type="ECO:0000313" key="2">
    <source>
        <dbReference type="Proteomes" id="UP000248916"/>
    </source>
</evidence>
<protein>
    <submittedName>
        <fullName evidence="1">Uncharacterized protein</fullName>
    </submittedName>
</protein>
<sequence length="65" mass="6752">MRRGIIDLAILVVALALLALPLIADEEGTRRTSLPPGVIMLERDLGGASLAPIGSGRATDIGRMS</sequence>
<comment type="caution">
    <text evidence="1">The sequence shown here is derived from an EMBL/GenBank/DDBJ whole genome shotgun (WGS) entry which is preliminary data.</text>
</comment>
<dbReference type="RefSeq" id="WP_111536573.1">
    <property type="nucleotide sequence ID" value="NZ_QKZL01000004.1"/>
</dbReference>
<keyword evidence="2" id="KW-1185">Reference proteome</keyword>
<dbReference type="EMBL" id="QKZL01000004">
    <property type="protein sequence ID" value="PZX17686.1"/>
    <property type="molecule type" value="Genomic_DNA"/>
</dbReference>
<name>A0A2W7NWK4_9RHOB</name>
<evidence type="ECO:0000313" key="1">
    <source>
        <dbReference type="EMBL" id="PZX17686.1"/>
    </source>
</evidence>
<dbReference type="Proteomes" id="UP000248916">
    <property type="component" value="Unassembled WGS sequence"/>
</dbReference>
<reference evidence="1 2" key="1">
    <citation type="submission" date="2018-06" db="EMBL/GenBank/DDBJ databases">
        <title>Genomic Encyclopedia of Archaeal and Bacterial Type Strains, Phase II (KMG-II): from individual species to whole genera.</title>
        <authorList>
            <person name="Goeker M."/>
        </authorList>
    </citation>
    <scope>NUCLEOTIDE SEQUENCE [LARGE SCALE GENOMIC DNA]</scope>
    <source>
        <strain evidence="1 2">DSM 22009</strain>
    </source>
</reference>
<proteinExistence type="predicted"/>